<dbReference type="PANTHER" id="PTHR32432:SF3">
    <property type="entry name" value="ETHANOLAMINE UTILIZATION PROTEIN EUTJ"/>
    <property type="match status" value="1"/>
</dbReference>
<dbReference type="Pfam" id="PF11104">
    <property type="entry name" value="PilM_2"/>
    <property type="match status" value="1"/>
</dbReference>
<reference evidence="1 2" key="1">
    <citation type="submission" date="2020-07" db="EMBL/GenBank/DDBJ databases">
        <title>Draft whole-genome sequence of Heliobacterium chlorum DSM 3682, type strain.</title>
        <authorList>
            <person name="Kyndt J.A."/>
            <person name="Meyer T.E."/>
            <person name="Imhoff J.F."/>
        </authorList>
    </citation>
    <scope>NUCLEOTIDE SEQUENCE [LARGE SCALE GENOMIC DNA]</scope>
    <source>
        <strain evidence="1 2">DSM 3682</strain>
    </source>
</reference>
<keyword evidence="2" id="KW-1185">Reference proteome</keyword>
<dbReference type="Gene3D" id="3.30.1490.300">
    <property type="match status" value="1"/>
</dbReference>
<comment type="caution">
    <text evidence="1">The sequence shown here is derived from an EMBL/GenBank/DDBJ whole genome shotgun (WGS) entry which is preliminary data.</text>
</comment>
<gene>
    <name evidence="1" type="primary">pilM</name>
    <name evidence="1" type="ORF">H1S01_10440</name>
</gene>
<dbReference type="RefSeq" id="WP_188040328.1">
    <property type="nucleotide sequence ID" value="NZ_JACVHF010000009.1"/>
</dbReference>
<dbReference type="InterPro" id="IPR050696">
    <property type="entry name" value="FtsA/MreB"/>
</dbReference>
<organism evidence="1 2">
    <name type="scientific">Heliobacterium chlorum</name>
    <dbReference type="NCBI Taxonomy" id="2698"/>
    <lineage>
        <taxon>Bacteria</taxon>
        <taxon>Bacillati</taxon>
        <taxon>Bacillota</taxon>
        <taxon>Clostridia</taxon>
        <taxon>Eubacteriales</taxon>
        <taxon>Heliobacteriaceae</taxon>
        <taxon>Heliobacterium</taxon>
    </lineage>
</organism>
<evidence type="ECO:0000313" key="1">
    <source>
        <dbReference type="EMBL" id="MBC9784928.1"/>
    </source>
</evidence>
<dbReference type="CDD" id="cd24049">
    <property type="entry name" value="ASKHA_NBD_PilM"/>
    <property type="match status" value="1"/>
</dbReference>
<dbReference type="InterPro" id="IPR005883">
    <property type="entry name" value="PilM"/>
</dbReference>
<evidence type="ECO:0000313" key="2">
    <source>
        <dbReference type="Proteomes" id="UP000617402"/>
    </source>
</evidence>
<name>A0ABR7T4K6_HELCL</name>
<sequence>MKRPKQILGLDMGRTGIRLVELTYRENRCEITRAIQKTVPPEVRGEEKRRLEIDRALLQECFLENDGKGKRVVVSFRSDHLLLRHIRMPNIAEQELRSALRWEVEKYLPQPVTDYVYDYVIASSGNRSEKTVPLVLIALPKKEVLTVYDVLTELGFQVQAVETSCTALGRLLNHLIETDAQSYSFLDIGYKGTLVGIIKESKIRFLRYLSIGTIHWADSPEEAINTFVKNVNSIIQSYISQSHDYSFNRLYLNGSPAITEYIQDCLSRAVPFPSIPLRLSKLTLPVRPNGIDRLTSDMSIALGLAMREMKHS</sequence>
<dbReference type="EMBL" id="JACVHF010000009">
    <property type="protein sequence ID" value="MBC9784928.1"/>
    <property type="molecule type" value="Genomic_DNA"/>
</dbReference>
<dbReference type="PANTHER" id="PTHR32432">
    <property type="entry name" value="CELL DIVISION PROTEIN FTSA-RELATED"/>
    <property type="match status" value="1"/>
</dbReference>
<dbReference type="SUPFAM" id="SSF53067">
    <property type="entry name" value="Actin-like ATPase domain"/>
    <property type="match status" value="1"/>
</dbReference>
<accession>A0ABR7T4K6</accession>
<dbReference type="InterPro" id="IPR043129">
    <property type="entry name" value="ATPase_NBD"/>
</dbReference>
<dbReference type="Proteomes" id="UP000617402">
    <property type="component" value="Unassembled WGS sequence"/>
</dbReference>
<protein>
    <submittedName>
        <fullName evidence="1">Pilus assembly protein PilM</fullName>
    </submittedName>
</protein>
<dbReference type="Gene3D" id="3.30.420.40">
    <property type="match status" value="2"/>
</dbReference>
<proteinExistence type="predicted"/>